<dbReference type="GO" id="GO:0003824">
    <property type="term" value="F:catalytic activity"/>
    <property type="evidence" value="ECO:0007669"/>
    <property type="project" value="InterPro"/>
</dbReference>
<dbReference type="CDD" id="cd02068">
    <property type="entry name" value="radical_SAM_B12_BD"/>
    <property type="match status" value="1"/>
</dbReference>
<dbReference type="InterPro" id="IPR023404">
    <property type="entry name" value="rSAM_horseshoe"/>
</dbReference>
<accession>A0A1H2DDG3</accession>
<evidence type="ECO:0000313" key="10">
    <source>
        <dbReference type="EMBL" id="SDT80773.1"/>
    </source>
</evidence>
<dbReference type="Pfam" id="PF02310">
    <property type="entry name" value="B12-binding"/>
    <property type="match status" value="1"/>
</dbReference>
<dbReference type="PANTHER" id="PTHR43409:SF7">
    <property type="entry name" value="BLL1977 PROTEIN"/>
    <property type="match status" value="1"/>
</dbReference>
<evidence type="ECO:0000256" key="5">
    <source>
        <dbReference type="ARBA" id="ARBA00022723"/>
    </source>
</evidence>
<dbReference type="PROSITE" id="PS51918">
    <property type="entry name" value="RADICAL_SAM"/>
    <property type="match status" value="1"/>
</dbReference>
<comment type="cofactor">
    <cofactor evidence="1">
        <name>[4Fe-4S] cluster</name>
        <dbReference type="ChEBI" id="CHEBI:49883"/>
    </cofactor>
</comment>
<dbReference type="InterPro" id="IPR036724">
    <property type="entry name" value="Cobalamin-bd_sf"/>
</dbReference>
<gene>
    <name evidence="10" type="ORF">SAMN04489716_9350</name>
</gene>
<dbReference type="PANTHER" id="PTHR43409">
    <property type="entry name" value="ANAEROBIC MAGNESIUM-PROTOPORPHYRIN IX MONOMETHYL ESTER CYCLASE-RELATED"/>
    <property type="match status" value="1"/>
</dbReference>
<dbReference type="GO" id="GO:0005829">
    <property type="term" value="C:cytosol"/>
    <property type="evidence" value="ECO:0007669"/>
    <property type="project" value="TreeGrafter"/>
</dbReference>
<keyword evidence="2" id="KW-0489">Methyltransferase</keyword>
<dbReference type="AlphaFoldDB" id="A0A1H2DDG3"/>
<dbReference type="GO" id="GO:0051536">
    <property type="term" value="F:iron-sulfur cluster binding"/>
    <property type="evidence" value="ECO:0007669"/>
    <property type="project" value="UniProtKB-KW"/>
</dbReference>
<dbReference type="Gene3D" id="3.80.30.20">
    <property type="entry name" value="tm_1862 like domain"/>
    <property type="match status" value="1"/>
</dbReference>
<dbReference type="SUPFAM" id="SSF52242">
    <property type="entry name" value="Cobalamin (vitamin B12)-binding domain"/>
    <property type="match status" value="1"/>
</dbReference>
<organism evidence="10 11">
    <name type="scientific">Actinoplanes derwentensis</name>
    <dbReference type="NCBI Taxonomy" id="113562"/>
    <lineage>
        <taxon>Bacteria</taxon>
        <taxon>Bacillati</taxon>
        <taxon>Actinomycetota</taxon>
        <taxon>Actinomycetes</taxon>
        <taxon>Micromonosporales</taxon>
        <taxon>Micromonosporaceae</taxon>
        <taxon>Actinoplanes</taxon>
    </lineage>
</organism>
<evidence type="ECO:0000259" key="8">
    <source>
        <dbReference type="PROSITE" id="PS51332"/>
    </source>
</evidence>
<dbReference type="Pfam" id="PF04055">
    <property type="entry name" value="Radical_SAM"/>
    <property type="match status" value="1"/>
</dbReference>
<reference evidence="10 11" key="1">
    <citation type="submission" date="2016-10" db="EMBL/GenBank/DDBJ databases">
        <authorList>
            <person name="de Groot N.N."/>
        </authorList>
    </citation>
    <scope>NUCLEOTIDE SEQUENCE [LARGE SCALE GENOMIC DNA]</scope>
    <source>
        <strain evidence="10 11">DSM 43941</strain>
    </source>
</reference>
<sequence>MSDVVLLTPREIATGAPSLNNQSISITDDDYVRLDPMMRLFYEKIRENLGLACITSYLRNSGYSTRAINLHGRTPTDEVIIELIIRERPRFVGISIMYDLHIIDAVRLVNCVKAADPEVFVAIGGAFCTYNAKLIAESVPGVDCVVFGEGEITVVGLLDRLTSGRDWRDVPGIYFRDADRVRGTGMPVLPDLTRLVWPARDVLRANKAAGIPTPVASTFTSRGCHAKCTFCYAPRQPGVVDGFWRLRPAGDVVDEIEYLQRDFGTRFIWLNDDNFGGAFNDGFKHAVEFAEEVIRRKLRFSFHCEFRVDSGLIDHEALDLLHRAGLGSALLGIESGSPGMLRRIKKGTTVAYNFDAARIFRGKGLDLDPGWIMVDPQTSVDELWENLQFIVASDIHHIDNPFLLVNRAIALRGTEMFDSITEPLAPADAVGQEGPAFTVLRQARRDYRVPDARVEALWDVWSRLGGAIADRKENQVPFLANRLAGAVRQARRADPRGRSEALTLLTGLRQWRNGLPGLFATFLNFGLLLADADPDGLATRLDAELSRLVDDYDREHLGLPFEELLRHVEFEFGPLLPAVEVQAA</sequence>
<dbReference type="GO" id="GO:0031419">
    <property type="term" value="F:cobalamin binding"/>
    <property type="evidence" value="ECO:0007669"/>
    <property type="project" value="InterPro"/>
</dbReference>
<dbReference type="SFLD" id="SFLDF00418">
    <property type="entry name" value="pactamycin_C-methyltransferase"/>
    <property type="match status" value="1"/>
</dbReference>
<dbReference type="SUPFAM" id="SSF102114">
    <property type="entry name" value="Radical SAM enzymes"/>
    <property type="match status" value="1"/>
</dbReference>
<evidence type="ECO:0000256" key="7">
    <source>
        <dbReference type="ARBA" id="ARBA00023014"/>
    </source>
</evidence>
<dbReference type="GO" id="GO:0046872">
    <property type="term" value="F:metal ion binding"/>
    <property type="evidence" value="ECO:0007669"/>
    <property type="project" value="UniProtKB-KW"/>
</dbReference>
<evidence type="ECO:0000256" key="3">
    <source>
        <dbReference type="ARBA" id="ARBA00022679"/>
    </source>
</evidence>
<keyword evidence="6" id="KW-0408">Iron</keyword>
<feature type="domain" description="B12-binding" evidence="8">
    <location>
        <begin position="33"/>
        <end position="168"/>
    </location>
</feature>
<dbReference type="SFLD" id="SFLDG01082">
    <property type="entry name" value="B12-binding_domain_containing"/>
    <property type="match status" value="1"/>
</dbReference>
<dbReference type="InterPro" id="IPR058240">
    <property type="entry name" value="rSAM_sf"/>
</dbReference>
<dbReference type="InterPro" id="IPR006158">
    <property type="entry name" value="Cobalamin-bd"/>
</dbReference>
<protein>
    <submittedName>
        <fullName evidence="10">Radical SAM superfamily enzyme YgiQ, UPF0313 family</fullName>
    </submittedName>
</protein>
<keyword evidence="4" id="KW-0949">S-adenosyl-L-methionine</keyword>
<dbReference type="InterPro" id="IPR006638">
    <property type="entry name" value="Elp3/MiaA/NifB-like_rSAM"/>
</dbReference>
<dbReference type="InterPro" id="IPR034466">
    <property type="entry name" value="Methyltransferase_Class_B"/>
</dbReference>
<dbReference type="RefSeq" id="WP_092555928.1">
    <property type="nucleotide sequence ID" value="NZ_BOMJ01000104.1"/>
</dbReference>
<evidence type="ECO:0000313" key="11">
    <source>
        <dbReference type="Proteomes" id="UP000198688"/>
    </source>
</evidence>
<evidence type="ECO:0000256" key="1">
    <source>
        <dbReference type="ARBA" id="ARBA00001966"/>
    </source>
</evidence>
<dbReference type="SMART" id="SM00729">
    <property type="entry name" value="Elp3"/>
    <property type="match status" value="1"/>
</dbReference>
<name>A0A1H2DDG3_9ACTN</name>
<dbReference type="Proteomes" id="UP000198688">
    <property type="component" value="Chromosome I"/>
</dbReference>
<evidence type="ECO:0000256" key="2">
    <source>
        <dbReference type="ARBA" id="ARBA00022603"/>
    </source>
</evidence>
<dbReference type="Gene3D" id="3.40.50.280">
    <property type="entry name" value="Cobalamin-binding domain"/>
    <property type="match status" value="1"/>
</dbReference>
<proteinExistence type="predicted"/>
<keyword evidence="11" id="KW-1185">Reference proteome</keyword>
<dbReference type="SFLD" id="SFLDS00029">
    <property type="entry name" value="Radical_SAM"/>
    <property type="match status" value="1"/>
</dbReference>
<dbReference type="OrthoDB" id="5298546at2"/>
<dbReference type="SFLD" id="SFLDG01123">
    <property type="entry name" value="methyltransferase_(Class_B)"/>
    <property type="match status" value="1"/>
</dbReference>
<dbReference type="InterPro" id="IPR051198">
    <property type="entry name" value="BchE-like"/>
</dbReference>
<dbReference type="SFLD" id="SFLDF00438">
    <property type="entry name" value="pactamycin_methyltransferase"/>
    <property type="match status" value="1"/>
</dbReference>
<dbReference type="STRING" id="113562.SAMN04489716_9350"/>
<keyword evidence="5" id="KW-0479">Metal-binding</keyword>
<keyword evidence="3" id="KW-0808">Transferase</keyword>
<evidence type="ECO:0000256" key="4">
    <source>
        <dbReference type="ARBA" id="ARBA00022691"/>
    </source>
</evidence>
<dbReference type="PROSITE" id="PS51332">
    <property type="entry name" value="B12_BINDING"/>
    <property type="match status" value="1"/>
</dbReference>
<dbReference type="InterPro" id="IPR007197">
    <property type="entry name" value="rSAM"/>
</dbReference>
<evidence type="ECO:0000259" key="9">
    <source>
        <dbReference type="PROSITE" id="PS51918"/>
    </source>
</evidence>
<dbReference type="EMBL" id="LT629758">
    <property type="protein sequence ID" value="SDT80773.1"/>
    <property type="molecule type" value="Genomic_DNA"/>
</dbReference>
<dbReference type="CDD" id="cd01335">
    <property type="entry name" value="Radical_SAM"/>
    <property type="match status" value="1"/>
</dbReference>
<keyword evidence="7" id="KW-0411">Iron-sulfur</keyword>
<feature type="domain" description="Radical SAM core" evidence="9">
    <location>
        <begin position="210"/>
        <end position="451"/>
    </location>
</feature>
<evidence type="ECO:0000256" key="6">
    <source>
        <dbReference type="ARBA" id="ARBA00023004"/>
    </source>
</evidence>